<dbReference type="SMART" id="SM01294">
    <property type="entry name" value="PKS_PP_betabranch"/>
    <property type="match status" value="1"/>
</dbReference>
<evidence type="ECO:0000313" key="7">
    <source>
        <dbReference type="EMBL" id="BFO16890.1"/>
    </source>
</evidence>
<dbReference type="PROSITE" id="PS50075">
    <property type="entry name" value="CARRIER"/>
    <property type="match status" value="1"/>
</dbReference>
<feature type="region of interest" description="Disordered" evidence="5">
    <location>
        <begin position="1"/>
        <end position="31"/>
    </location>
</feature>
<dbReference type="InterPro" id="IPR050091">
    <property type="entry name" value="PKS_NRPS_Biosynth_Enz"/>
</dbReference>
<dbReference type="GO" id="GO:0017000">
    <property type="term" value="P:antibiotic biosynthetic process"/>
    <property type="evidence" value="ECO:0007669"/>
    <property type="project" value="UniProtKB-ARBA"/>
</dbReference>
<feature type="compositionally biased region" description="Low complexity" evidence="5">
    <location>
        <begin position="10"/>
        <end position="23"/>
    </location>
</feature>
<dbReference type="EMBL" id="AP035768">
    <property type="protein sequence ID" value="BFO16890.1"/>
    <property type="molecule type" value="Genomic_DNA"/>
</dbReference>
<dbReference type="SUPFAM" id="SSF47336">
    <property type="entry name" value="ACP-like"/>
    <property type="match status" value="1"/>
</dbReference>
<dbReference type="InterPro" id="IPR036736">
    <property type="entry name" value="ACP-like_sf"/>
</dbReference>
<feature type="domain" description="Carrier" evidence="6">
    <location>
        <begin position="49"/>
        <end position="124"/>
    </location>
</feature>
<keyword evidence="2" id="KW-0597">Phosphoprotein</keyword>
<keyword evidence="1" id="KW-0596">Phosphopantetheine</keyword>
<dbReference type="GO" id="GO:0031177">
    <property type="term" value="F:phosphopantetheine binding"/>
    <property type="evidence" value="ECO:0007669"/>
    <property type="project" value="InterPro"/>
</dbReference>
<accession>A0AAT9HHU3</accession>
<dbReference type="PANTHER" id="PTHR43775:SF51">
    <property type="entry name" value="INACTIVE PHENOLPHTHIOCEROL SYNTHESIS POLYKETIDE SYNTHASE TYPE I PKS1-RELATED"/>
    <property type="match status" value="1"/>
</dbReference>
<proteinExistence type="predicted"/>
<dbReference type="SMART" id="SM00823">
    <property type="entry name" value="PKS_PP"/>
    <property type="match status" value="1"/>
</dbReference>
<sequence>MARPRPLVDAVPEARAAREAGPAQGSTGRDTGADFAERLKELPEAQHGRAVLDLVRTHVAALLGYDDPATLDPARPFTDLGFDSVAATSLVQVLSAASGQHLSATLVFDHATLAALAAHLHGELCPRGAGVGAGGVLAVLADLDRLEEALAALPSEDIERHRLPGRFQALTARLTGGGTGPSPDEQLAEDASADDVLAFIDKELGLA</sequence>
<dbReference type="GO" id="GO:0006633">
    <property type="term" value="P:fatty acid biosynthetic process"/>
    <property type="evidence" value="ECO:0007669"/>
    <property type="project" value="TreeGrafter"/>
</dbReference>
<gene>
    <name evidence="7" type="ORF">SHKM778_32780</name>
</gene>
<dbReference type="InterPro" id="IPR020806">
    <property type="entry name" value="PKS_PP-bd"/>
</dbReference>
<keyword evidence="4" id="KW-0511">Multifunctional enzyme</keyword>
<dbReference type="Gene3D" id="1.10.1200.10">
    <property type="entry name" value="ACP-like"/>
    <property type="match status" value="1"/>
</dbReference>
<dbReference type="PANTHER" id="PTHR43775">
    <property type="entry name" value="FATTY ACID SYNTHASE"/>
    <property type="match status" value="1"/>
</dbReference>
<evidence type="ECO:0000256" key="3">
    <source>
        <dbReference type="ARBA" id="ARBA00022679"/>
    </source>
</evidence>
<dbReference type="GO" id="GO:0004312">
    <property type="term" value="F:fatty acid synthase activity"/>
    <property type="evidence" value="ECO:0007669"/>
    <property type="project" value="TreeGrafter"/>
</dbReference>
<dbReference type="InterPro" id="IPR009081">
    <property type="entry name" value="PP-bd_ACP"/>
</dbReference>
<evidence type="ECO:0000256" key="5">
    <source>
        <dbReference type="SAM" id="MobiDB-lite"/>
    </source>
</evidence>
<evidence type="ECO:0000256" key="4">
    <source>
        <dbReference type="ARBA" id="ARBA00023268"/>
    </source>
</evidence>
<evidence type="ECO:0000259" key="6">
    <source>
        <dbReference type="PROSITE" id="PS50075"/>
    </source>
</evidence>
<dbReference type="AlphaFoldDB" id="A0AAT9HHU3"/>
<keyword evidence="3" id="KW-0808">Transferase</keyword>
<reference evidence="7" key="1">
    <citation type="submission" date="2024-06" db="EMBL/GenBank/DDBJ databases">
        <authorList>
            <consortium name="consrtm"/>
            <person name="Uemura M."/>
            <person name="Terahara T."/>
        </authorList>
    </citation>
    <scope>NUCLEOTIDE SEQUENCE</scope>
    <source>
        <strain evidence="7">KM77-8</strain>
    </source>
</reference>
<evidence type="ECO:0000256" key="1">
    <source>
        <dbReference type="ARBA" id="ARBA00022450"/>
    </source>
</evidence>
<dbReference type="Pfam" id="PF00550">
    <property type="entry name" value="PP-binding"/>
    <property type="match status" value="1"/>
</dbReference>
<name>A0AAT9HHU3_9ACTN</name>
<reference evidence="7" key="2">
    <citation type="submission" date="2024-07" db="EMBL/GenBank/DDBJ databases">
        <title>Streptomyces haneummycinica sp. nov., a new antibiotic-producing actinobacterium isolated from marine sediment.</title>
        <authorList>
            <person name="Uemura M."/>
            <person name="Hamada M."/>
            <person name="Hirano S."/>
            <person name="Kobayashi K."/>
            <person name="Ohshiro T."/>
            <person name="Kobayashi T."/>
            <person name="Terahara T."/>
        </authorList>
    </citation>
    <scope>NUCLEOTIDE SEQUENCE</scope>
    <source>
        <strain evidence="7">KM77-8</strain>
    </source>
</reference>
<protein>
    <recommendedName>
        <fullName evidence="6">Carrier domain-containing protein</fullName>
    </recommendedName>
</protein>
<organism evidence="7">
    <name type="scientific">Streptomyces haneummycinicus</name>
    <dbReference type="NCBI Taxonomy" id="3074435"/>
    <lineage>
        <taxon>Bacteria</taxon>
        <taxon>Bacillati</taxon>
        <taxon>Actinomycetota</taxon>
        <taxon>Actinomycetes</taxon>
        <taxon>Kitasatosporales</taxon>
        <taxon>Streptomycetaceae</taxon>
        <taxon>Streptomyces</taxon>
    </lineage>
</organism>
<evidence type="ECO:0000256" key="2">
    <source>
        <dbReference type="ARBA" id="ARBA00022553"/>
    </source>
</evidence>